<evidence type="ECO:0000313" key="2">
    <source>
        <dbReference type="Proteomes" id="UP000271650"/>
    </source>
</evidence>
<proteinExistence type="predicted"/>
<dbReference type="EMBL" id="CP127527">
    <property type="protein sequence ID" value="XRI77881.1"/>
    <property type="molecule type" value="Genomic_DNA"/>
</dbReference>
<evidence type="ECO:0000313" key="1">
    <source>
        <dbReference type="EMBL" id="XRI77881.1"/>
    </source>
</evidence>
<keyword evidence="1" id="KW-0547">Nucleotide-binding</keyword>
<keyword evidence="2" id="KW-1185">Reference proteome</keyword>
<sequence length="528" mass="57770">MNRPAPEIATNAMPEKAFYPGRARRKSAHPDIGVVQDRTTAPFPPARNALLELPGRLWQRLTWPAKSMIFVLLVIALIYALIAIFLYSSVRNDLTGQVQTELQRLTSNLAASATDPLLLKDGGALGKLAEARNPLVERITIADRQGIVVASGNLSRLGQIQHRPLPNAAGYSGTRFYAPIVAGGQRLGAVWVDGNSGRIHALVNARLDRTRNRLLILGGITALMGLLGAYLVSRAVTRPVLRLLGEIEGMEAQLRTEDRPTPAPPHIEGDELHRLDFAFKRVETRLREHLNELNQLHRRQQAMQCMATIGEMSAQVAHEIRNALSSLRGAARFLVRYGDDKNRDEFLRIIEEEVKRLYDMTQGFLDFGRPYAALRVEAEILPLLTRSAARHGADLEAKSIGISIQCAPGLHAVLDASLLEQAISNLLLNAIDAVPSAGGEITLYAVADVDQSVLIGVRDNGPGIPGDKIQTIFKPYVTTKTKGSGLGLAVVTKIMMVHDGQVELRPSAEGADFVLRLPRHPHPPPQQN</sequence>
<protein>
    <submittedName>
        <fullName evidence="1">ATP-binding protein</fullName>
    </submittedName>
</protein>
<organism evidence="1 2">
    <name type="scientific">Acidithiobacillus sulfuriphilus</name>
    <dbReference type="NCBI Taxonomy" id="1867749"/>
    <lineage>
        <taxon>Bacteria</taxon>
        <taxon>Pseudomonadati</taxon>
        <taxon>Pseudomonadota</taxon>
        <taxon>Acidithiobacillia</taxon>
        <taxon>Acidithiobacillales</taxon>
        <taxon>Acidithiobacillaceae</taxon>
        <taxon>Acidithiobacillus</taxon>
    </lineage>
</organism>
<name>A0ACD5HQ84_9PROT</name>
<dbReference type="Proteomes" id="UP000271650">
    <property type="component" value="Chromosome"/>
</dbReference>
<gene>
    <name evidence="1" type="ORF">EC580_004175</name>
</gene>
<reference evidence="1 2" key="1">
    <citation type="journal article" date="2019" name="Int. J. Syst. Evol. Microbiol.">
        <title>Acidithiobacillus sulfuriphilus sp. nov.: an extremely acidophilic sulfur-oxidizing chemolithotroph isolated from a neutral pH environment.</title>
        <authorList>
            <person name="Falagan C."/>
            <person name="Moya-Beltran A."/>
            <person name="Castro M."/>
            <person name="Quatrini R."/>
            <person name="Johnson D.B."/>
        </authorList>
    </citation>
    <scope>NUCLEOTIDE SEQUENCE [LARGE SCALE GENOMIC DNA]</scope>
    <source>
        <strain evidence="1 2">CJ-2</strain>
    </source>
</reference>
<accession>A0ACD5HQ84</accession>
<keyword evidence="1" id="KW-0067">ATP-binding</keyword>